<evidence type="ECO:0000313" key="3">
    <source>
        <dbReference type="Proteomes" id="UP001243846"/>
    </source>
</evidence>
<proteinExistence type="predicted"/>
<reference evidence="3" key="1">
    <citation type="journal article" date="2019" name="Int. J. Syst. Evol. Microbiol.">
        <title>The Global Catalogue of Microorganisms (GCM) 10K type strain sequencing project: providing services to taxonomists for standard genome sequencing and annotation.</title>
        <authorList>
            <consortium name="The Broad Institute Genomics Platform"/>
            <consortium name="The Broad Institute Genome Sequencing Center for Infectious Disease"/>
            <person name="Wu L."/>
            <person name="Ma J."/>
        </authorList>
    </citation>
    <scope>NUCLEOTIDE SEQUENCE [LARGE SCALE GENOMIC DNA]</scope>
    <source>
        <strain evidence="3">CECT 8482</strain>
    </source>
</reference>
<keyword evidence="3" id="KW-1185">Reference proteome</keyword>
<sequence>MAEFRQDRFAASLSWMSDSPFRLAYIVRAVTPAASAIRRPASRICTAPNTAHGQMAGRSRSRPDREICPQVALRTTGTPAPKRAGVSRKSPRIMRPKNKKL</sequence>
<feature type="compositionally biased region" description="Basic residues" evidence="1">
    <location>
        <begin position="85"/>
        <end position="101"/>
    </location>
</feature>
<feature type="region of interest" description="Disordered" evidence="1">
    <location>
        <begin position="74"/>
        <end position="101"/>
    </location>
</feature>
<evidence type="ECO:0000256" key="1">
    <source>
        <dbReference type="SAM" id="MobiDB-lite"/>
    </source>
</evidence>
<evidence type="ECO:0000313" key="2">
    <source>
        <dbReference type="EMBL" id="MDN3712783.1"/>
    </source>
</evidence>
<gene>
    <name evidence="2" type="ORF">QWZ10_15290</name>
</gene>
<comment type="caution">
    <text evidence="2">The sequence shown here is derived from an EMBL/GenBank/DDBJ whole genome shotgun (WGS) entry which is preliminary data.</text>
</comment>
<organism evidence="2 3">
    <name type="scientific">Paracoccus cavernae</name>
    <dbReference type="NCBI Taxonomy" id="1571207"/>
    <lineage>
        <taxon>Bacteria</taxon>
        <taxon>Pseudomonadati</taxon>
        <taxon>Pseudomonadota</taxon>
        <taxon>Alphaproteobacteria</taxon>
        <taxon>Rhodobacterales</taxon>
        <taxon>Paracoccaceae</taxon>
        <taxon>Paracoccus</taxon>
    </lineage>
</organism>
<dbReference type="Proteomes" id="UP001243846">
    <property type="component" value="Unassembled WGS sequence"/>
</dbReference>
<accession>A0ABT8D7P8</accession>
<protein>
    <submittedName>
        <fullName evidence="2">Uncharacterized protein</fullName>
    </submittedName>
</protein>
<dbReference type="EMBL" id="JAUFRC010000001">
    <property type="protein sequence ID" value="MDN3712783.1"/>
    <property type="molecule type" value="Genomic_DNA"/>
</dbReference>
<name>A0ABT8D7P8_9RHOB</name>